<accession>D2U4R6</accession>
<dbReference type="AlphaFoldDB" id="D2U4R6"/>
<keyword evidence="1" id="KW-0812">Transmembrane</keyword>
<evidence type="ECO:0000256" key="1">
    <source>
        <dbReference type="SAM" id="Phobius"/>
    </source>
</evidence>
<organism evidence="2">
    <name type="scientific">Arsenophonus nasoniae</name>
    <name type="common">son-killer infecting Nasonia vitripennis</name>
    <dbReference type="NCBI Taxonomy" id="638"/>
    <lineage>
        <taxon>Bacteria</taxon>
        <taxon>Pseudomonadati</taxon>
        <taxon>Pseudomonadota</taxon>
        <taxon>Gammaproteobacteria</taxon>
        <taxon>Enterobacterales</taxon>
        <taxon>Morganellaceae</taxon>
        <taxon>Arsenophonus</taxon>
    </lineage>
</organism>
<gene>
    <name evidence="2" type="ORF">ARN_36980</name>
</gene>
<feature type="transmembrane region" description="Helical" evidence="1">
    <location>
        <begin position="25"/>
        <end position="52"/>
    </location>
</feature>
<dbReference type="EMBL" id="FN545284">
    <property type="protein sequence ID" value="CBA76648.1"/>
    <property type="molecule type" value="Genomic_DNA"/>
</dbReference>
<evidence type="ECO:0000313" key="2">
    <source>
        <dbReference type="EMBL" id="CBA76648.1"/>
    </source>
</evidence>
<protein>
    <submittedName>
        <fullName evidence="2">Uncharacterized protein</fullName>
    </submittedName>
</protein>
<name>D2U4R6_9GAMM</name>
<feature type="non-terminal residue" evidence="2">
    <location>
        <position position="1"/>
    </location>
</feature>
<sequence length="74" mass="8783">PQKHPIKRPVINSKLLFSKIGTRVAFLNLIALKWLMLRFFYLVIYRLILLIFKKLPRIKIRLTRGPSQIEGCHI</sequence>
<proteinExistence type="predicted"/>
<keyword evidence="1" id="KW-0472">Membrane</keyword>
<reference evidence="2" key="1">
    <citation type="journal article" date="2010" name="Insect Mol. Biol.">
        <title>The draft genome sequence of Arsenophonus nasoniae, son-killer bacterium of Nasonia vitripennis, reveals genes associated with virulence and symbiosis.</title>
        <authorList>
            <person name="Wilkes T."/>
            <person name="Darby A.C."/>
            <person name="Choi J."/>
            <person name="Colborne J.K."/>
            <person name="Werren J.H."/>
            <person name="Hurst G.D.D."/>
        </authorList>
    </citation>
    <scope>NUCLEOTIDE SEQUENCE</scope>
</reference>
<keyword evidence="1" id="KW-1133">Transmembrane helix</keyword>